<organism evidence="1 2">
    <name type="scientific">Natronobacterium texcoconense</name>
    <dbReference type="NCBI Taxonomy" id="1095778"/>
    <lineage>
        <taxon>Archaea</taxon>
        <taxon>Methanobacteriati</taxon>
        <taxon>Methanobacteriota</taxon>
        <taxon>Stenosarchaea group</taxon>
        <taxon>Halobacteria</taxon>
        <taxon>Halobacteriales</taxon>
        <taxon>Natrialbaceae</taxon>
        <taxon>Natronobacterium</taxon>
    </lineage>
</organism>
<keyword evidence="2" id="KW-1185">Reference proteome</keyword>
<gene>
    <name evidence="1" type="ORF">SAMN04489842_3626</name>
</gene>
<dbReference type="STRING" id="1095778.SAMN04489842_3626"/>
<name>A0A1H1IMA0_NATTX</name>
<protein>
    <recommendedName>
        <fullName evidence="3">DUF1102 domain-containing protein</fullName>
    </recommendedName>
</protein>
<dbReference type="OrthoDB" id="206019at2157"/>
<dbReference type="RefSeq" id="WP_090384938.1">
    <property type="nucleotide sequence ID" value="NZ_FNLC01000005.1"/>
</dbReference>
<evidence type="ECO:0000313" key="1">
    <source>
        <dbReference type="EMBL" id="SDR38827.1"/>
    </source>
</evidence>
<evidence type="ECO:0000313" key="2">
    <source>
        <dbReference type="Proteomes" id="UP000198848"/>
    </source>
</evidence>
<dbReference type="EMBL" id="FNLC01000005">
    <property type="protein sequence ID" value="SDR38827.1"/>
    <property type="molecule type" value="Genomic_DNA"/>
</dbReference>
<sequence length="161" mass="16475">MQRRKFVIGLGALASGTAAAVGTGAFTSVEADRDASIEVTSDSSAYLQISAADTDNGDEYAGEADDGTFEITIDELNPEAETVIDDVFVVENQGSQSVGVQADVQGDNADAVTLDPDLEDGWETLGVGESTTVGLTIDTSGLSDGDEVADTIAFEADASEA</sequence>
<dbReference type="Proteomes" id="UP000198848">
    <property type="component" value="Unassembled WGS sequence"/>
</dbReference>
<accession>A0A1H1IMA0</accession>
<proteinExistence type="predicted"/>
<reference evidence="2" key="1">
    <citation type="submission" date="2016-10" db="EMBL/GenBank/DDBJ databases">
        <authorList>
            <person name="Varghese N."/>
            <person name="Submissions S."/>
        </authorList>
    </citation>
    <scope>NUCLEOTIDE SEQUENCE [LARGE SCALE GENOMIC DNA]</scope>
    <source>
        <strain evidence="2">DSM 24767</strain>
    </source>
</reference>
<evidence type="ECO:0008006" key="3">
    <source>
        <dbReference type="Google" id="ProtNLM"/>
    </source>
</evidence>
<dbReference type="AlphaFoldDB" id="A0A1H1IMA0"/>